<feature type="chain" id="PRO_5009312116" evidence="1">
    <location>
        <begin position="20"/>
        <end position="84"/>
    </location>
</feature>
<organism evidence="2 3">
    <name type="scientific">Steinernema glaseri</name>
    <dbReference type="NCBI Taxonomy" id="37863"/>
    <lineage>
        <taxon>Eukaryota</taxon>
        <taxon>Metazoa</taxon>
        <taxon>Ecdysozoa</taxon>
        <taxon>Nematoda</taxon>
        <taxon>Chromadorea</taxon>
        <taxon>Rhabditida</taxon>
        <taxon>Tylenchina</taxon>
        <taxon>Panagrolaimomorpha</taxon>
        <taxon>Strongyloidoidea</taxon>
        <taxon>Steinernematidae</taxon>
        <taxon>Steinernema</taxon>
    </lineage>
</organism>
<reference evidence="3" key="1">
    <citation type="submission" date="2016-11" db="UniProtKB">
        <authorList>
            <consortium name="WormBaseParasite"/>
        </authorList>
    </citation>
    <scope>IDENTIFICATION</scope>
</reference>
<dbReference type="Proteomes" id="UP000095287">
    <property type="component" value="Unplaced"/>
</dbReference>
<evidence type="ECO:0000313" key="3">
    <source>
        <dbReference type="WBParaSite" id="L893_g15190.t1"/>
    </source>
</evidence>
<name>A0A1I7YDB2_9BILA</name>
<feature type="signal peptide" evidence="1">
    <location>
        <begin position="1"/>
        <end position="19"/>
    </location>
</feature>
<dbReference type="AlphaFoldDB" id="A0A1I7YDB2"/>
<evidence type="ECO:0000313" key="2">
    <source>
        <dbReference type="Proteomes" id="UP000095287"/>
    </source>
</evidence>
<keyword evidence="1" id="KW-0732">Signal</keyword>
<accession>A0A1I7YDB2</accession>
<dbReference type="WBParaSite" id="L893_g15190.t1">
    <property type="protein sequence ID" value="L893_g15190.t1"/>
    <property type="gene ID" value="L893_g15190"/>
</dbReference>
<keyword evidence="2" id="KW-1185">Reference proteome</keyword>
<sequence>MKSIALLLTFLVFLDCSIAWDCYPAPYPRVCKSGYELIPMPGSATCCGSPVDPPTQPACIPCNDGCPDGYRQVTDYKYCACCNP</sequence>
<proteinExistence type="predicted"/>
<protein>
    <submittedName>
        <fullName evidence="3">Laminin EGF-like domain-containing protein</fullName>
    </submittedName>
</protein>
<evidence type="ECO:0000256" key="1">
    <source>
        <dbReference type="SAM" id="SignalP"/>
    </source>
</evidence>